<dbReference type="InterPro" id="IPR013324">
    <property type="entry name" value="RNA_pol_sigma_r3/r4-like"/>
</dbReference>
<dbReference type="SUPFAM" id="SSF88659">
    <property type="entry name" value="Sigma3 and sigma4 domains of RNA polymerase sigma factors"/>
    <property type="match status" value="1"/>
</dbReference>
<keyword evidence="1" id="KW-0175">Coiled coil</keyword>
<organism evidence="3 4">
    <name type="scientific">Kitasatospora griseola</name>
    <name type="common">Streptomyces griseolosporeus</name>
    <dbReference type="NCBI Taxonomy" id="2064"/>
    <lineage>
        <taxon>Bacteria</taxon>
        <taxon>Bacillati</taxon>
        <taxon>Actinomycetota</taxon>
        <taxon>Actinomycetes</taxon>
        <taxon>Kitasatosporales</taxon>
        <taxon>Streptomycetaceae</taxon>
        <taxon>Kitasatospora</taxon>
    </lineage>
</organism>
<evidence type="ECO:0000313" key="4">
    <source>
        <dbReference type="Proteomes" id="UP000032066"/>
    </source>
</evidence>
<dbReference type="EMBL" id="JXZB01000004">
    <property type="protein sequence ID" value="KIQ61514.1"/>
    <property type="molecule type" value="Genomic_DNA"/>
</dbReference>
<gene>
    <name evidence="3" type="ORF">TR51_19285</name>
</gene>
<dbReference type="OrthoDB" id="3681249at2"/>
<dbReference type="STRING" id="2064.TR51_19285"/>
<dbReference type="AlphaFoldDB" id="A0A0D0PGH2"/>
<dbReference type="Pfam" id="PF04545">
    <property type="entry name" value="Sigma70_r4"/>
    <property type="match status" value="1"/>
</dbReference>
<name>A0A0D0PGH2_KITGR</name>
<sequence>MAGETQRIAAIKNPFELLRAATVRLAEAQQEVTELSRLRQRVISELHEQGMSYAQIAAEAGLTRGRIHQLKQSAPAPEGAFLGNARLIIATPLKQEAGNARPVLAAEDFAAAQRLGDLARSYKLEPSFEHVPIGGEIDLNREDMIVICGPRLSSHVAGVLAQDPSICFERAPDGPWTLRDREAGVAYRSGMDSEPALNSDVAYLGRLPRPDGQGLVMVLTGIHPQGTLGVVHLIVNDLADLYQQAGTGRFSVLLNVDYNPQDNEPVRVRLLSPFYRHEAD</sequence>
<proteinExistence type="predicted"/>
<feature type="domain" description="RNA polymerase sigma-70 region 4" evidence="2">
    <location>
        <begin position="35"/>
        <end position="74"/>
    </location>
</feature>
<comment type="caution">
    <text evidence="3">The sequence shown here is derived from an EMBL/GenBank/DDBJ whole genome shotgun (WGS) entry which is preliminary data.</text>
</comment>
<evidence type="ECO:0000259" key="2">
    <source>
        <dbReference type="Pfam" id="PF04545"/>
    </source>
</evidence>
<protein>
    <submittedName>
        <fullName evidence="3">RNA polymerase subunit sigma-24</fullName>
    </submittedName>
</protein>
<dbReference type="PATRIC" id="fig|2064.6.peg.4148"/>
<evidence type="ECO:0000256" key="1">
    <source>
        <dbReference type="SAM" id="Coils"/>
    </source>
</evidence>
<reference evidence="3 4" key="1">
    <citation type="submission" date="2015-02" db="EMBL/GenBank/DDBJ databases">
        <title>Draft genome sequence of Kitasatospora griseola MF730-N6, a bafilomycin, terpentecin and satosporin producer.</title>
        <authorList>
            <person name="Arens J.C."/>
            <person name="Haltli B."/>
            <person name="Kerr R.G."/>
        </authorList>
    </citation>
    <scope>NUCLEOTIDE SEQUENCE [LARGE SCALE GENOMIC DNA]</scope>
    <source>
        <strain evidence="3 4">MF730-N6</strain>
    </source>
</reference>
<accession>A0A0D0PGH2</accession>
<dbReference type="InterPro" id="IPR007630">
    <property type="entry name" value="RNA_pol_sigma70_r4"/>
</dbReference>
<keyword evidence="4" id="KW-1185">Reference proteome</keyword>
<feature type="coiled-coil region" evidence="1">
    <location>
        <begin position="18"/>
        <end position="45"/>
    </location>
</feature>
<dbReference type="Proteomes" id="UP000032066">
    <property type="component" value="Unassembled WGS sequence"/>
</dbReference>
<dbReference type="RefSeq" id="WP_030391671.1">
    <property type="nucleotide sequence ID" value="NZ_JXZB01000004.1"/>
</dbReference>
<evidence type="ECO:0000313" key="3">
    <source>
        <dbReference type="EMBL" id="KIQ61514.1"/>
    </source>
</evidence>